<accession>A0A0E9PSB2</accession>
<protein>
    <submittedName>
        <fullName evidence="1">Uncharacterized protein</fullName>
    </submittedName>
</protein>
<dbReference type="AlphaFoldDB" id="A0A0E9PSB2"/>
<name>A0A0E9PSB2_ANGAN</name>
<evidence type="ECO:0000313" key="1">
    <source>
        <dbReference type="EMBL" id="JAH07187.1"/>
    </source>
</evidence>
<dbReference type="EMBL" id="GBXM01101390">
    <property type="protein sequence ID" value="JAH07187.1"/>
    <property type="molecule type" value="Transcribed_RNA"/>
</dbReference>
<reference evidence="1" key="2">
    <citation type="journal article" date="2015" name="Fish Shellfish Immunol.">
        <title>Early steps in the European eel (Anguilla anguilla)-Vibrio vulnificus interaction in the gills: Role of the RtxA13 toxin.</title>
        <authorList>
            <person name="Callol A."/>
            <person name="Pajuelo D."/>
            <person name="Ebbesson L."/>
            <person name="Teles M."/>
            <person name="MacKenzie S."/>
            <person name="Amaro C."/>
        </authorList>
    </citation>
    <scope>NUCLEOTIDE SEQUENCE</scope>
</reference>
<reference evidence="1" key="1">
    <citation type="submission" date="2014-11" db="EMBL/GenBank/DDBJ databases">
        <authorList>
            <person name="Amaro Gonzalez C."/>
        </authorList>
    </citation>
    <scope>NUCLEOTIDE SEQUENCE</scope>
</reference>
<organism evidence="1">
    <name type="scientific">Anguilla anguilla</name>
    <name type="common">European freshwater eel</name>
    <name type="synonym">Muraena anguilla</name>
    <dbReference type="NCBI Taxonomy" id="7936"/>
    <lineage>
        <taxon>Eukaryota</taxon>
        <taxon>Metazoa</taxon>
        <taxon>Chordata</taxon>
        <taxon>Craniata</taxon>
        <taxon>Vertebrata</taxon>
        <taxon>Euteleostomi</taxon>
        <taxon>Actinopterygii</taxon>
        <taxon>Neopterygii</taxon>
        <taxon>Teleostei</taxon>
        <taxon>Anguilliformes</taxon>
        <taxon>Anguillidae</taxon>
        <taxon>Anguilla</taxon>
    </lineage>
</organism>
<proteinExistence type="predicted"/>
<sequence length="32" mass="3458">MGTIHIATCIPQLFHFTMNSPPAAAKALYLKA</sequence>